<dbReference type="Proteomes" id="UP001164746">
    <property type="component" value="Chromosome 4"/>
</dbReference>
<dbReference type="Pfam" id="PF23353">
    <property type="entry name" value="BBS2_hp"/>
    <property type="match status" value="2"/>
</dbReference>
<proteinExistence type="predicted"/>
<organism evidence="6 7">
    <name type="scientific">Mya arenaria</name>
    <name type="common">Soft-shell clam</name>
    <dbReference type="NCBI Taxonomy" id="6604"/>
    <lineage>
        <taxon>Eukaryota</taxon>
        <taxon>Metazoa</taxon>
        <taxon>Spiralia</taxon>
        <taxon>Lophotrochozoa</taxon>
        <taxon>Mollusca</taxon>
        <taxon>Bivalvia</taxon>
        <taxon>Autobranchia</taxon>
        <taxon>Heteroconchia</taxon>
        <taxon>Euheterodonta</taxon>
        <taxon>Imparidentia</taxon>
        <taxon>Neoheterodontei</taxon>
        <taxon>Myida</taxon>
        <taxon>Myoidea</taxon>
        <taxon>Myidae</taxon>
        <taxon>Mya</taxon>
    </lineage>
</organism>
<dbReference type="InterPro" id="IPR029333">
    <property type="entry name" value="BBS2_GAE_dom"/>
</dbReference>
<dbReference type="PANTHER" id="PTHR32465:SF0">
    <property type="entry name" value="BARDET-BIEDL SYNDROME 2 PROTEIN"/>
    <property type="match status" value="1"/>
</dbReference>
<dbReference type="InterPro" id="IPR016616">
    <property type="entry name" value="Bardet-Biedl_syndrome_2_prot"/>
</dbReference>
<evidence type="ECO:0000313" key="6">
    <source>
        <dbReference type="EMBL" id="WAR01687.1"/>
    </source>
</evidence>
<dbReference type="Pfam" id="PF23351">
    <property type="entry name" value="BBS2_CtH"/>
    <property type="match status" value="1"/>
</dbReference>
<feature type="domain" description="BBS2 C-terminal helix bundle" evidence="4">
    <location>
        <begin position="395"/>
        <end position="421"/>
    </location>
</feature>
<feature type="domain" description="BBS2 hairpin" evidence="5">
    <location>
        <begin position="269"/>
        <end position="338"/>
    </location>
</feature>
<evidence type="ECO:0000259" key="2">
    <source>
        <dbReference type="Pfam" id="PF14782"/>
    </source>
</evidence>
<keyword evidence="7" id="KW-1185">Reference proteome</keyword>
<feature type="domain" description="BBS2 platform" evidence="3">
    <location>
        <begin position="134"/>
        <end position="198"/>
    </location>
</feature>
<dbReference type="InterPro" id="IPR055380">
    <property type="entry name" value="BBS2_hp_dom"/>
</dbReference>
<dbReference type="EMBL" id="CP111015">
    <property type="protein sequence ID" value="WAR01687.1"/>
    <property type="molecule type" value="Genomic_DNA"/>
</dbReference>
<dbReference type="Pfam" id="PF14782">
    <property type="entry name" value="BBS2_GAE"/>
    <property type="match status" value="1"/>
</dbReference>
<sequence>MKLAGSCKKAGEAASGVLATRSSQARGGQISAERPFPPGVEYEQSSMGASTQLQTTLSVIPGDEKQSGLANRIFVNELADTQAHVELLVATTNDTIVRAVLIFAEGIFDGESHVVTQFHVFELTRQLPRFSMYTLSEVPSEAPNSYCTFQINERVQRNFLLQDDVQCDPNGHLDLTFISLRGSGPFNIRMDTNGNVIVLDNLQVSAIMRFYFQHLFIIVVIRVKTCNVFSTHYDIVGLYTADMDLAGDIVQALAGFFNLEDLHTTIDFPVEMERLREVLVKVDEYHAVRQKLTAEMADHSNLIRSLVVRAEDARLMGDIILTFQFKNPLCILYHQMIKYCIPRGNMKKGYTELYNMNRDLINGYKIRCGNHQELLNALKQVNLIVQKAGRMRVGKYKTQVVNACRAAIKSNNVNALFKIIKAGGS</sequence>
<evidence type="ECO:0000259" key="3">
    <source>
        <dbReference type="Pfam" id="PF23350"/>
    </source>
</evidence>
<feature type="region of interest" description="Disordered" evidence="1">
    <location>
        <begin position="18"/>
        <end position="37"/>
    </location>
</feature>
<reference evidence="6" key="1">
    <citation type="submission" date="2022-11" db="EMBL/GenBank/DDBJ databases">
        <title>Centuries of genome instability and evolution in soft-shell clam transmissible cancer (bioRxiv).</title>
        <authorList>
            <person name="Hart S.F.M."/>
            <person name="Yonemitsu M.A."/>
            <person name="Giersch R.M."/>
            <person name="Beal B.F."/>
            <person name="Arriagada G."/>
            <person name="Davis B.W."/>
            <person name="Ostrander E.A."/>
            <person name="Goff S.P."/>
            <person name="Metzger M.J."/>
        </authorList>
    </citation>
    <scope>NUCLEOTIDE SEQUENCE</scope>
    <source>
        <strain evidence="6">MELC-2E11</strain>
        <tissue evidence="6">Siphon/mantle</tissue>
    </source>
</reference>
<dbReference type="PANTHER" id="PTHR32465">
    <property type="entry name" value="BARDET-BIEDL SYNDROME 2 PROTEIN"/>
    <property type="match status" value="1"/>
</dbReference>
<dbReference type="Pfam" id="PF23350">
    <property type="entry name" value="BBS2_pf"/>
    <property type="match status" value="1"/>
</dbReference>
<name>A0ABY7DVH2_MYAAR</name>
<evidence type="ECO:0000256" key="1">
    <source>
        <dbReference type="SAM" id="MobiDB-lite"/>
    </source>
</evidence>
<protein>
    <submittedName>
        <fullName evidence="6">BBS2-like protein</fullName>
    </submittedName>
</protein>
<accession>A0ABY7DVH2</accession>
<feature type="domain" description="BBS2 hairpin" evidence="5">
    <location>
        <begin position="345"/>
        <end position="390"/>
    </location>
</feature>
<evidence type="ECO:0000259" key="5">
    <source>
        <dbReference type="Pfam" id="PF23353"/>
    </source>
</evidence>
<evidence type="ECO:0000313" key="7">
    <source>
        <dbReference type="Proteomes" id="UP001164746"/>
    </source>
</evidence>
<evidence type="ECO:0000259" key="4">
    <source>
        <dbReference type="Pfam" id="PF23351"/>
    </source>
</evidence>
<dbReference type="InterPro" id="IPR055379">
    <property type="entry name" value="BBS2_pf_dom"/>
</dbReference>
<feature type="domain" description="BBS2 GAE" evidence="2">
    <location>
        <begin position="82"/>
        <end position="116"/>
    </location>
</feature>
<gene>
    <name evidence="6" type="ORF">MAR_008245</name>
</gene>
<dbReference type="InterPro" id="IPR055381">
    <property type="entry name" value="BBS2_CtH_dom"/>
</dbReference>